<organism evidence="2 3">
    <name type="scientific">Oedothorax gibbosus</name>
    <dbReference type="NCBI Taxonomy" id="931172"/>
    <lineage>
        <taxon>Eukaryota</taxon>
        <taxon>Metazoa</taxon>
        <taxon>Ecdysozoa</taxon>
        <taxon>Arthropoda</taxon>
        <taxon>Chelicerata</taxon>
        <taxon>Arachnida</taxon>
        <taxon>Araneae</taxon>
        <taxon>Araneomorphae</taxon>
        <taxon>Entelegynae</taxon>
        <taxon>Araneoidea</taxon>
        <taxon>Linyphiidae</taxon>
        <taxon>Erigoninae</taxon>
        <taxon>Oedothorax</taxon>
    </lineage>
</organism>
<sequence length="86" mass="9686">MYNENPYFHTNPPSTDICPSSSEPVDLSTSSRIDGRGVTKSSRSYVPFFQFYFPTVPSPPSHPLWAKGESCLVCPFLPPRDRFNIS</sequence>
<keyword evidence="3" id="KW-1185">Reference proteome</keyword>
<dbReference type="Proteomes" id="UP000827092">
    <property type="component" value="Unassembled WGS sequence"/>
</dbReference>
<proteinExistence type="predicted"/>
<protein>
    <submittedName>
        <fullName evidence="2">Uncharacterized protein</fullName>
    </submittedName>
</protein>
<reference evidence="2 3" key="1">
    <citation type="journal article" date="2022" name="Nat. Ecol. Evol.">
        <title>A masculinizing supergene underlies an exaggerated male reproductive morph in a spider.</title>
        <authorList>
            <person name="Hendrickx F."/>
            <person name="De Corte Z."/>
            <person name="Sonet G."/>
            <person name="Van Belleghem S.M."/>
            <person name="Kostlbacher S."/>
            <person name="Vangestel C."/>
        </authorList>
    </citation>
    <scope>NUCLEOTIDE SEQUENCE [LARGE SCALE GENOMIC DNA]</scope>
    <source>
        <strain evidence="2">W744_W776</strain>
    </source>
</reference>
<evidence type="ECO:0000256" key="1">
    <source>
        <dbReference type="SAM" id="MobiDB-lite"/>
    </source>
</evidence>
<feature type="compositionally biased region" description="Polar residues" evidence="1">
    <location>
        <begin position="11"/>
        <end position="32"/>
    </location>
</feature>
<name>A0AAV6VAW0_9ARAC</name>
<accession>A0AAV6VAW0</accession>
<feature type="region of interest" description="Disordered" evidence="1">
    <location>
        <begin position="1"/>
        <end position="39"/>
    </location>
</feature>
<gene>
    <name evidence="2" type="ORF">JTE90_013864</name>
</gene>
<evidence type="ECO:0000313" key="2">
    <source>
        <dbReference type="EMBL" id="KAG8193104.1"/>
    </source>
</evidence>
<comment type="caution">
    <text evidence="2">The sequence shown here is derived from an EMBL/GenBank/DDBJ whole genome shotgun (WGS) entry which is preliminary data.</text>
</comment>
<dbReference type="EMBL" id="JAFNEN010000130">
    <property type="protein sequence ID" value="KAG8193104.1"/>
    <property type="molecule type" value="Genomic_DNA"/>
</dbReference>
<evidence type="ECO:0000313" key="3">
    <source>
        <dbReference type="Proteomes" id="UP000827092"/>
    </source>
</evidence>
<dbReference type="AlphaFoldDB" id="A0AAV6VAW0"/>